<feature type="chain" id="PRO_5045101401" description="Porin" evidence="1">
    <location>
        <begin position="26"/>
        <end position="416"/>
    </location>
</feature>
<dbReference type="EMBL" id="JBHRSK010000017">
    <property type="protein sequence ID" value="MFC2970235.1"/>
    <property type="molecule type" value="Genomic_DNA"/>
</dbReference>
<evidence type="ECO:0000313" key="2">
    <source>
        <dbReference type="EMBL" id="MFC2970235.1"/>
    </source>
</evidence>
<keyword evidence="1" id="KW-0732">Signal</keyword>
<sequence>MPRNSLFALALSLVAGLGLAAPARADNGLHGRLEFTGLGATSKADSVDAFLGTRSRADLHGNLRLTWEPHWGQWDFSLHYVLSGAAGRGVALDRSKAALLPAPPPATLFDLSDTLTDSGDRQLTQRIDRLSLGYSTPNFVLRIGRQALTWGAGQVFHPMDLVDPFAPNAVDTEYKPGVDMVYAQLLFNDGSDLQAVAAPRKPAGGGPISGSASTYALHYHRSIGSLGLSLLAARDRGDWTAGLGLSGPLGGATWNAEIVPTYEAAGPTKVSGLLNISGAMTLAGRNATYYAEYFHNGFGVSGTGNALAGLPADLSARLLRGQLYTVSRDYLAGGLSWEWTPLLTVSPGVIANLNDGSFYLTAEADWSLSDNTTLILGAQAPVGRRGTEFGGLPASGSGAPYSAEPTTAYLQLRHYF</sequence>
<dbReference type="RefSeq" id="WP_377835014.1">
    <property type="nucleotide sequence ID" value="NZ_JBHRSK010000017.1"/>
</dbReference>
<evidence type="ECO:0008006" key="4">
    <source>
        <dbReference type="Google" id="ProtNLM"/>
    </source>
</evidence>
<evidence type="ECO:0000256" key="1">
    <source>
        <dbReference type="SAM" id="SignalP"/>
    </source>
</evidence>
<organism evidence="2 3">
    <name type="scientific">Acidimangrovimonas pyrenivorans</name>
    <dbReference type="NCBI Taxonomy" id="2030798"/>
    <lineage>
        <taxon>Bacteria</taxon>
        <taxon>Pseudomonadati</taxon>
        <taxon>Pseudomonadota</taxon>
        <taxon>Alphaproteobacteria</taxon>
        <taxon>Rhodobacterales</taxon>
        <taxon>Paracoccaceae</taxon>
        <taxon>Acidimangrovimonas</taxon>
    </lineage>
</organism>
<proteinExistence type="predicted"/>
<keyword evidence="3" id="KW-1185">Reference proteome</keyword>
<name>A0ABV7ALU5_9RHOB</name>
<feature type="signal peptide" evidence="1">
    <location>
        <begin position="1"/>
        <end position="25"/>
    </location>
</feature>
<gene>
    <name evidence="2" type="ORF">ACFOES_19220</name>
</gene>
<protein>
    <recommendedName>
        <fullName evidence="4">Porin</fullName>
    </recommendedName>
</protein>
<accession>A0ABV7ALU5</accession>
<dbReference type="Proteomes" id="UP001595443">
    <property type="component" value="Unassembled WGS sequence"/>
</dbReference>
<comment type="caution">
    <text evidence="2">The sequence shown here is derived from an EMBL/GenBank/DDBJ whole genome shotgun (WGS) entry which is preliminary data.</text>
</comment>
<reference evidence="3" key="1">
    <citation type="journal article" date="2019" name="Int. J. Syst. Evol. Microbiol.">
        <title>The Global Catalogue of Microorganisms (GCM) 10K type strain sequencing project: providing services to taxonomists for standard genome sequencing and annotation.</title>
        <authorList>
            <consortium name="The Broad Institute Genomics Platform"/>
            <consortium name="The Broad Institute Genome Sequencing Center for Infectious Disease"/>
            <person name="Wu L."/>
            <person name="Ma J."/>
        </authorList>
    </citation>
    <scope>NUCLEOTIDE SEQUENCE [LARGE SCALE GENOMIC DNA]</scope>
    <source>
        <strain evidence="3">KCTC 62192</strain>
    </source>
</reference>
<evidence type="ECO:0000313" key="3">
    <source>
        <dbReference type="Proteomes" id="UP001595443"/>
    </source>
</evidence>